<evidence type="ECO:0000256" key="1">
    <source>
        <dbReference type="SAM" id="MobiDB-lite"/>
    </source>
</evidence>
<feature type="region of interest" description="Disordered" evidence="1">
    <location>
        <begin position="220"/>
        <end position="243"/>
    </location>
</feature>
<accession>A0ABR4A6C6</accession>
<feature type="region of interest" description="Disordered" evidence="1">
    <location>
        <begin position="331"/>
        <end position="356"/>
    </location>
</feature>
<dbReference type="EMBL" id="JBEFKJ010000020">
    <property type="protein sequence ID" value="KAL2040608.1"/>
    <property type="molecule type" value="Genomic_DNA"/>
</dbReference>
<feature type="compositionally biased region" description="Polar residues" evidence="1">
    <location>
        <begin position="281"/>
        <end position="305"/>
    </location>
</feature>
<organism evidence="2 3">
    <name type="scientific">Stereocaulon virgatum</name>
    <dbReference type="NCBI Taxonomy" id="373712"/>
    <lineage>
        <taxon>Eukaryota</taxon>
        <taxon>Fungi</taxon>
        <taxon>Dikarya</taxon>
        <taxon>Ascomycota</taxon>
        <taxon>Pezizomycotina</taxon>
        <taxon>Lecanoromycetes</taxon>
        <taxon>OSLEUM clade</taxon>
        <taxon>Lecanoromycetidae</taxon>
        <taxon>Lecanorales</taxon>
        <taxon>Lecanorineae</taxon>
        <taxon>Stereocaulaceae</taxon>
        <taxon>Stereocaulon</taxon>
    </lineage>
</organism>
<feature type="compositionally biased region" description="Basic and acidic residues" evidence="1">
    <location>
        <begin position="346"/>
        <end position="356"/>
    </location>
</feature>
<comment type="caution">
    <text evidence="2">The sequence shown here is derived from an EMBL/GenBank/DDBJ whole genome shotgun (WGS) entry which is preliminary data.</text>
</comment>
<proteinExistence type="predicted"/>
<reference evidence="2 3" key="1">
    <citation type="submission" date="2024-09" db="EMBL/GenBank/DDBJ databases">
        <title>Rethinking Asexuality: The Enigmatic Case of Functional Sexual Genes in Lepraria (Stereocaulaceae).</title>
        <authorList>
            <person name="Doellman M."/>
            <person name="Sun Y."/>
            <person name="Barcenas-Pena A."/>
            <person name="Lumbsch H.T."/>
            <person name="Grewe F."/>
        </authorList>
    </citation>
    <scope>NUCLEOTIDE SEQUENCE [LARGE SCALE GENOMIC DNA]</scope>
    <source>
        <strain evidence="2 3">Mercado 3170</strain>
    </source>
</reference>
<feature type="compositionally biased region" description="Low complexity" evidence="1">
    <location>
        <begin position="158"/>
        <end position="171"/>
    </location>
</feature>
<feature type="region of interest" description="Disordered" evidence="1">
    <location>
        <begin position="383"/>
        <end position="410"/>
    </location>
</feature>
<evidence type="ECO:0000313" key="3">
    <source>
        <dbReference type="Proteomes" id="UP001590950"/>
    </source>
</evidence>
<gene>
    <name evidence="2" type="ORF">N7G274_006587</name>
</gene>
<feature type="region of interest" description="Disordered" evidence="1">
    <location>
        <begin position="259"/>
        <end position="319"/>
    </location>
</feature>
<dbReference type="Proteomes" id="UP001590950">
    <property type="component" value="Unassembled WGS sequence"/>
</dbReference>
<evidence type="ECO:0000313" key="2">
    <source>
        <dbReference type="EMBL" id="KAL2040608.1"/>
    </source>
</evidence>
<sequence>MWKTLDGCKIQRASVAGSLLNLLNSCVLCYALRSSDRPFAASFAGISSRNHKGEELDLSKQSSFATTFESPSEKNLGIRLFSTPVTPTPQPRGRRSWLPRFEFQLPPAYEHPPFQHGFDQMALALSQTNLFTQPLPRQTTNHFSRPSYSRSYTAESPSNISRPTLSRSSSSMYSQFTNAEIDFLRDPKTASQFDHSSTRSARFRSEVAIPVPAIPERYLHKSHTLRNSGRSVRPGSRPLLPPADFWTYTQEQQKYDLLPQSQSQAQQPERRLTIWPGEDVNLQSRPQSTSPTRSKNGPHLSTKSPTRPIAAGSDSPGVVRLASPDKAVLRRNMNKGNIDSRVAGRKGSESYERLRKGDDEGRMDFERLERELSPSKIHAWKDSRTLVKMRQPRDSPPKIPVRSEARGRRL</sequence>
<feature type="region of interest" description="Disordered" evidence="1">
    <location>
        <begin position="135"/>
        <end position="171"/>
    </location>
</feature>
<keyword evidence="3" id="KW-1185">Reference proteome</keyword>
<feature type="compositionally biased region" description="Polar residues" evidence="1">
    <location>
        <begin position="135"/>
        <end position="157"/>
    </location>
</feature>
<name>A0ABR4A6C6_9LECA</name>
<protein>
    <submittedName>
        <fullName evidence="2">Uncharacterized protein</fullName>
    </submittedName>
</protein>